<evidence type="ECO:0000256" key="5">
    <source>
        <dbReference type="SAM" id="MobiDB-lite"/>
    </source>
</evidence>
<dbReference type="InterPro" id="IPR029439">
    <property type="entry name" value="Wzt_C"/>
</dbReference>
<evidence type="ECO:0000256" key="2">
    <source>
        <dbReference type="ARBA" id="ARBA00022448"/>
    </source>
</evidence>
<dbReference type="EMBL" id="VORB01000004">
    <property type="protein sequence ID" value="TXC81414.1"/>
    <property type="molecule type" value="Genomic_DNA"/>
</dbReference>
<dbReference type="PROSITE" id="PS50893">
    <property type="entry name" value="ABC_TRANSPORTER_2"/>
    <property type="match status" value="1"/>
</dbReference>
<name>A0A5C6V9L8_9FLAO</name>
<protein>
    <submittedName>
        <fullName evidence="7">ABC transporter ATP-binding protein</fullName>
    </submittedName>
</protein>
<keyword evidence="8" id="KW-1185">Reference proteome</keyword>
<dbReference type="InterPro" id="IPR003439">
    <property type="entry name" value="ABC_transporter-like_ATP-bd"/>
</dbReference>
<dbReference type="InterPro" id="IPR050683">
    <property type="entry name" value="Bact_Polysacc_Export_ATP-bd"/>
</dbReference>
<reference evidence="7 8" key="1">
    <citation type="submission" date="2019-08" db="EMBL/GenBank/DDBJ databases">
        <title>Genome of Luteibaculum oceani JCM 18817.</title>
        <authorList>
            <person name="Bowman J.P."/>
        </authorList>
    </citation>
    <scope>NUCLEOTIDE SEQUENCE [LARGE SCALE GENOMIC DNA]</scope>
    <source>
        <strain evidence="7 8">JCM 18817</strain>
    </source>
</reference>
<dbReference type="Pfam" id="PF00005">
    <property type="entry name" value="ABC_tran"/>
    <property type="match status" value="1"/>
</dbReference>
<keyword evidence="4 7" id="KW-0067">ATP-binding</keyword>
<dbReference type="InterPro" id="IPR027417">
    <property type="entry name" value="P-loop_NTPase"/>
</dbReference>
<accession>A0A5C6V9L8</accession>
<dbReference type="Gene3D" id="2.70.50.60">
    <property type="entry name" value="abc- transporter (atp binding component) like domain"/>
    <property type="match status" value="1"/>
</dbReference>
<dbReference type="GO" id="GO:0140359">
    <property type="term" value="F:ABC-type transporter activity"/>
    <property type="evidence" value="ECO:0007669"/>
    <property type="project" value="InterPro"/>
</dbReference>
<dbReference type="GO" id="GO:0005524">
    <property type="term" value="F:ATP binding"/>
    <property type="evidence" value="ECO:0007669"/>
    <property type="project" value="UniProtKB-KW"/>
</dbReference>
<feature type="region of interest" description="Disordered" evidence="5">
    <location>
        <begin position="1"/>
        <end position="24"/>
    </location>
</feature>
<dbReference type="PANTHER" id="PTHR46743:SF2">
    <property type="entry name" value="TEICHOIC ACIDS EXPORT ATP-BINDING PROTEIN TAGH"/>
    <property type="match status" value="1"/>
</dbReference>
<proteinExistence type="inferred from homology"/>
<dbReference type="CDD" id="cd10147">
    <property type="entry name" value="Wzt_C-like"/>
    <property type="match status" value="1"/>
</dbReference>
<dbReference type="Gene3D" id="3.40.50.300">
    <property type="entry name" value="P-loop containing nucleotide triphosphate hydrolases"/>
    <property type="match status" value="1"/>
</dbReference>
<comment type="caution">
    <text evidence="7">The sequence shown here is derived from an EMBL/GenBank/DDBJ whole genome shotgun (WGS) entry which is preliminary data.</text>
</comment>
<keyword evidence="2" id="KW-0813">Transport</keyword>
<dbReference type="PROSITE" id="PS00211">
    <property type="entry name" value="ABC_TRANSPORTER_1"/>
    <property type="match status" value="1"/>
</dbReference>
<dbReference type="SMART" id="SM00382">
    <property type="entry name" value="AAA"/>
    <property type="match status" value="1"/>
</dbReference>
<evidence type="ECO:0000256" key="1">
    <source>
        <dbReference type="ARBA" id="ARBA00005417"/>
    </source>
</evidence>
<organism evidence="7 8">
    <name type="scientific">Luteibaculum oceani</name>
    <dbReference type="NCBI Taxonomy" id="1294296"/>
    <lineage>
        <taxon>Bacteria</taxon>
        <taxon>Pseudomonadati</taxon>
        <taxon>Bacteroidota</taxon>
        <taxon>Flavobacteriia</taxon>
        <taxon>Flavobacteriales</taxon>
        <taxon>Luteibaculaceae</taxon>
        <taxon>Luteibaculum</taxon>
    </lineage>
</organism>
<dbReference type="Pfam" id="PF14524">
    <property type="entry name" value="Wzt_C"/>
    <property type="match status" value="1"/>
</dbReference>
<dbReference type="Proteomes" id="UP000321168">
    <property type="component" value="Unassembled WGS sequence"/>
</dbReference>
<comment type="similarity">
    <text evidence="1">Belongs to the ABC transporter superfamily.</text>
</comment>
<sequence>MRREVTLPHQPIPPSTHKPINSTNLQSNKFSIQQINLDKTQIKEQNPDTRETVLKVEGLSKTYRLGQIGTGTISHDLNRWWAKMRGKEDPFATVGVANDRSQKDGTNEYVKVLDNINFEVKKGEVLGIIGKNGAGKSTLLKVISQITSPTTGSVKAKGRIASLLEVGTGMHPEMTGRENVYLNGTILGMTKKEIDGKFDEIMDFAGCAKYADTPVKRYSSGMKVRLGFAVAAFLEPEILIVDEVLAVGDAEFQKKAIGKMQDISAGGARTVLFVSHNMVSIQSICHKCILLESGKVDFYGEVNKAVEKYLTTNTNLKNNKNIVDARKAIRSAGNEFAIKEVWLENEIGEIISEVKMGDSFLIKFEFECEVAKKNLLFGFGIENESGVRVTSLNNEISGQLYTYEIGKGTAVFKLNKPNFNSGRFYVSVSMVSDNQYVDFIEQVLAFEVVGSDVYKSGKGFNSKQGVMYVEGFVSVC</sequence>
<dbReference type="InterPro" id="IPR017871">
    <property type="entry name" value="ABC_transporter-like_CS"/>
</dbReference>
<dbReference type="InterPro" id="IPR003593">
    <property type="entry name" value="AAA+_ATPase"/>
</dbReference>
<dbReference type="GO" id="GO:0016020">
    <property type="term" value="C:membrane"/>
    <property type="evidence" value="ECO:0007669"/>
    <property type="project" value="InterPro"/>
</dbReference>
<feature type="domain" description="ABC transporter" evidence="6">
    <location>
        <begin position="96"/>
        <end position="318"/>
    </location>
</feature>
<evidence type="ECO:0000256" key="4">
    <source>
        <dbReference type="ARBA" id="ARBA00022840"/>
    </source>
</evidence>
<evidence type="ECO:0000256" key="3">
    <source>
        <dbReference type="ARBA" id="ARBA00022741"/>
    </source>
</evidence>
<dbReference type="CDD" id="cd03220">
    <property type="entry name" value="ABC_KpsT_Wzt"/>
    <property type="match status" value="1"/>
</dbReference>
<evidence type="ECO:0000313" key="7">
    <source>
        <dbReference type="EMBL" id="TXC81414.1"/>
    </source>
</evidence>
<evidence type="ECO:0000259" key="6">
    <source>
        <dbReference type="PROSITE" id="PS50893"/>
    </source>
</evidence>
<keyword evidence="3" id="KW-0547">Nucleotide-binding</keyword>
<dbReference type="PANTHER" id="PTHR46743">
    <property type="entry name" value="TEICHOIC ACIDS EXPORT ATP-BINDING PROTEIN TAGH"/>
    <property type="match status" value="1"/>
</dbReference>
<dbReference type="SUPFAM" id="SSF52540">
    <property type="entry name" value="P-loop containing nucleoside triphosphate hydrolases"/>
    <property type="match status" value="1"/>
</dbReference>
<gene>
    <name evidence="7" type="ORF">FRX97_05250</name>
</gene>
<evidence type="ECO:0000313" key="8">
    <source>
        <dbReference type="Proteomes" id="UP000321168"/>
    </source>
</evidence>
<dbReference type="AlphaFoldDB" id="A0A5C6V9L8"/>
<dbReference type="InterPro" id="IPR015860">
    <property type="entry name" value="ABC_transpr_TagH-like"/>
</dbReference>
<dbReference type="GO" id="GO:0016887">
    <property type="term" value="F:ATP hydrolysis activity"/>
    <property type="evidence" value="ECO:0007669"/>
    <property type="project" value="InterPro"/>
</dbReference>
<dbReference type="OrthoDB" id="9801987at2"/>